<dbReference type="EMBL" id="SNXI01000003">
    <property type="protein sequence ID" value="TDP39201.1"/>
    <property type="molecule type" value="Genomic_DNA"/>
</dbReference>
<evidence type="ECO:0000256" key="4">
    <source>
        <dbReference type="ARBA" id="ARBA00022475"/>
    </source>
</evidence>
<keyword evidence="4" id="KW-1003">Cell membrane</keyword>
<dbReference type="GO" id="GO:0055085">
    <property type="term" value="P:transmembrane transport"/>
    <property type="evidence" value="ECO:0007669"/>
    <property type="project" value="InterPro"/>
</dbReference>
<protein>
    <recommendedName>
        <fullName evidence="11">Malate permease</fullName>
    </recommendedName>
</protein>
<keyword evidence="10" id="KW-1185">Reference proteome</keyword>
<dbReference type="PANTHER" id="PTHR36838:SF1">
    <property type="entry name" value="SLR1864 PROTEIN"/>
    <property type="match status" value="1"/>
</dbReference>
<proteinExistence type="inferred from homology"/>
<feature type="transmembrane region" description="Helical" evidence="8">
    <location>
        <begin position="191"/>
        <end position="211"/>
    </location>
</feature>
<evidence type="ECO:0000256" key="3">
    <source>
        <dbReference type="ARBA" id="ARBA00022448"/>
    </source>
</evidence>
<evidence type="ECO:0000256" key="6">
    <source>
        <dbReference type="ARBA" id="ARBA00022989"/>
    </source>
</evidence>
<evidence type="ECO:0000256" key="8">
    <source>
        <dbReference type="SAM" id="Phobius"/>
    </source>
</evidence>
<keyword evidence="3" id="KW-0813">Transport</keyword>
<dbReference type="Pfam" id="PF03547">
    <property type="entry name" value="Mem_trans"/>
    <property type="match status" value="1"/>
</dbReference>
<evidence type="ECO:0000256" key="2">
    <source>
        <dbReference type="ARBA" id="ARBA00010145"/>
    </source>
</evidence>
<feature type="transmembrane region" description="Helical" evidence="8">
    <location>
        <begin position="57"/>
        <end position="76"/>
    </location>
</feature>
<evidence type="ECO:0000313" key="9">
    <source>
        <dbReference type="EMBL" id="TDP39201.1"/>
    </source>
</evidence>
<name>A0A4R6PL56_9GAMM</name>
<dbReference type="InterPro" id="IPR004776">
    <property type="entry name" value="Mem_transp_PIN-like"/>
</dbReference>
<evidence type="ECO:0008006" key="11">
    <source>
        <dbReference type="Google" id="ProtNLM"/>
    </source>
</evidence>
<dbReference type="Gene3D" id="1.20.1530.20">
    <property type="match status" value="1"/>
</dbReference>
<evidence type="ECO:0000256" key="5">
    <source>
        <dbReference type="ARBA" id="ARBA00022692"/>
    </source>
</evidence>
<dbReference type="RefSeq" id="WP_133538916.1">
    <property type="nucleotide sequence ID" value="NZ_SNXI01000003.1"/>
</dbReference>
<evidence type="ECO:0000256" key="7">
    <source>
        <dbReference type="ARBA" id="ARBA00023136"/>
    </source>
</evidence>
<keyword evidence="7 8" id="KW-0472">Membrane</keyword>
<sequence>MTNLAVLGIYLLIGLVIKRAGKFPDNTAQVLNLYVIYAALPGVIFTKIPSLQFSTDLLIPVIIPWVLLCISAVFIYAVGRLLGWSRSIIGALLVCVPLGNTSFFGFPMIEAFYGSDAILYGLLYDQFGSFFGLAIYSTVIIALFAEGADGETSRPSVLGIGKKIILFPPFIALVIALFIKDLQYPPIFAELVQSLAVTLVPVIMVAVGFQLKFRLPKGSKTPLFVGLVTKLLIMPLITIGLLWSFGFDSQLVQVTVFESAMPPMITAGAVAIMAGLAPSLAAAMVGYGILFAFVSLPLFYQLLQWLA</sequence>
<comment type="similarity">
    <text evidence="2">Belongs to the auxin efflux carrier (TC 2.A.69) family.</text>
</comment>
<dbReference type="GO" id="GO:0005886">
    <property type="term" value="C:plasma membrane"/>
    <property type="evidence" value="ECO:0007669"/>
    <property type="project" value="UniProtKB-SubCell"/>
</dbReference>
<dbReference type="PANTHER" id="PTHR36838">
    <property type="entry name" value="AUXIN EFFLUX CARRIER FAMILY PROTEIN"/>
    <property type="match status" value="1"/>
</dbReference>
<feature type="transmembrane region" description="Helical" evidence="8">
    <location>
        <begin position="88"/>
        <end position="109"/>
    </location>
</feature>
<reference evidence="9 10" key="1">
    <citation type="submission" date="2019-03" db="EMBL/GenBank/DDBJ databases">
        <title>Freshwater and sediment microbial communities from various areas in North America, analyzing microbe dynamics in response to fracking.</title>
        <authorList>
            <person name="Lamendella R."/>
        </authorList>
    </citation>
    <scope>NUCLEOTIDE SEQUENCE [LARGE SCALE GENOMIC DNA]</scope>
    <source>
        <strain evidence="9 10">18_TX</strain>
    </source>
</reference>
<keyword evidence="5 8" id="KW-0812">Transmembrane</keyword>
<feature type="transmembrane region" description="Helical" evidence="8">
    <location>
        <begin position="265"/>
        <end position="294"/>
    </location>
</feature>
<evidence type="ECO:0000313" key="10">
    <source>
        <dbReference type="Proteomes" id="UP000295531"/>
    </source>
</evidence>
<feature type="transmembrane region" description="Helical" evidence="8">
    <location>
        <begin position="160"/>
        <end position="179"/>
    </location>
</feature>
<dbReference type="AlphaFoldDB" id="A0A4R6PL56"/>
<organism evidence="9 10">
    <name type="scientific">Idiomarina aquatica</name>
    <dbReference type="NCBI Taxonomy" id="1327752"/>
    <lineage>
        <taxon>Bacteria</taxon>
        <taxon>Pseudomonadati</taxon>
        <taxon>Pseudomonadota</taxon>
        <taxon>Gammaproteobacteria</taxon>
        <taxon>Alteromonadales</taxon>
        <taxon>Idiomarinaceae</taxon>
        <taxon>Idiomarina</taxon>
    </lineage>
</organism>
<keyword evidence="6 8" id="KW-1133">Transmembrane helix</keyword>
<gene>
    <name evidence="9" type="ORF">DEU29_10397</name>
</gene>
<evidence type="ECO:0000256" key="1">
    <source>
        <dbReference type="ARBA" id="ARBA00004651"/>
    </source>
</evidence>
<dbReference type="InterPro" id="IPR038770">
    <property type="entry name" value="Na+/solute_symporter_sf"/>
</dbReference>
<dbReference type="Proteomes" id="UP000295531">
    <property type="component" value="Unassembled WGS sequence"/>
</dbReference>
<dbReference type="OrthoDB" id="9786183at2"/>
<accession>A0A4R6PL56</accession>
<comment type="caution">
    <text evidence="9">The sequence shown here is derived from an EMBL/GenBank/DDBJ whole genome shotgun (WGS) entry which is preliminary data.</text>
</comment>
<feature type="transmembrane region" description="Helical" evidence="8">
    <location>
        <begin position="129"/>
        <end position="148"/>
    </location>
</feature>
<feature type="transmembrane region" description="Helical" evidence="8">
    <location>
        <begin position="223"/>
        <end position="245"/>
    </location>
</feature>
<comment type="subcellular location">
    <subcellularLocation>
        <location evidence="1">Cell membrane</location>
        <topology evidence="1">Multi-pass membrane protein</topology>
    </subcellularLocation>
</comment>